<protein>
    <submittedName>
        <fullName evidence="1">Uncharacterized protein</fullName>
    </submittedName>
</protein>
<organism evidence="1 2">
    <name type="scientific">Methylorubrum extorquens</name>
    <name type="common">Methylobacterium dichloromethanicum</name>
    <name type="synonym">Methylobacterium extorquens</name>
    <dbReference type="NCBI Taxonomy" id="408"/>
    <lineage>
        <taxon>Bacteria</taxon>
        <taxon>Pseudomonadati</taxon>
        <taxon>Pseudomonadota</taxon>
        <taxon>Alphaproteobacteria</taxon>
        <taxon>Hyphomicrobiales</taxon>
        <taxon>Methylobacteriaceae</taxon>
        <taxon>Methylorubrum</taxon>
    </lineage>
</organism>
<reference evidence="1" key="1">
    <citation type="journal article" date="2022" name="Biotechnol. Bioprocess Eng.">
        <title>Pan-genome Analysis Reveals Comparative Genomic Features of Central Metabolic Pathways in Methylorubrum extorquens.</title>
        <authorList>
            <person name="Lee G.M."/>
            <person name="Scott-Nevros Z.K."/>
            <person name="Lee S.-M."/>
            <person name="Kim D."/>
        </authorList>
    </citation>
    <scope>NUCLEOTIDE SEQUENCE</scope>
    <source>
        <strain evidence="1">ATCC 55366</strain>
    </source>
</reference>
<gene>
    <name evidence="1" type="ORF">KEC54_27985</name>
</gene>
<dbReference type="Proteomes" id="UP001223720">
    <property type="component" value="Chromosome"/>
</dbReference>
<dbReference type="EMBL" id="CP073633">
    <property type="protein sequence ID" value="WHQ70099.1"/>
    <property type="molecule type" value="Genomic_DNA"/>
</dbReference>
<evidence type="ECO:0000313" key="2">
    <source>
        <dbReference type="Proteomes" id="UP001223720"/>
    </source>
</evidence>
<proteinExistence type="predicted"/>
<name>A0AAX3WH86_METEX</name>
<dbReference type="AlphaFoldDB" id="A0AAX3WH86"/>
<evidence type="ECO:0000313" key="1">
    <source>
        <dbReference type="EMBL" id="WHQ70099.1"/>
    </source>
</evidence>
<dbReference type="RefSeq" id="WP_283535661.1">
    <property type="nucleotide sequence ID" value="NZ_CP073633.1"/>
</dbReference>
<sequence length="111" mass="12649">MLPTEDVRPASAIPSPDRGAILSHILRRQALRREAQLPALNVRAEYERAVEQARWRAHVEKYGEAIRAQVLTELRAKNGPQFGGSVGGMWAVRLLTEKRLREMFKGRGYNR</sequence>
<accession>A0AAX3WH86</accession>